<evidence type="ECO:0000259" key="4">
    <source>
        <dbReference type="PROSITE" id="PS51123"/>
    </source>
</evidence>
<dbReference type="PROSITE" id="PS51123">
    <property type="entry name" value="OMPA_2"/>
    <property type="match status" value="1"/>
</dbReference>
<sequence>MLLKYPLAMLLATLCISSVCANEVKPEPYPACPDTPVPVGKEDYQPSNLSLQGLTGLYINIDDVINSAKPKNVKLQADLKDAVVKRLEKAGMRLLSKEALEKTPGQPEMSMFPSYPKHLGPFKPGEPRIEYNAQCCTAGIWTSFTQGASTLRHPLLNHKLATWGEGHNTTDCSDTGKWLSEVVLKTVDNFIAAKQKADKDYQVWQKKQGETPAKPKADTPPASTDKPKKDTPPVSDKPATDTPSVASTDKPVELRETTDAEALACDTAILLYAEIFPTAAASISDAKGGILGKIADNMKACPQYRYRIETHADQRSSHEYNDVLSARRAVAIRNYLVDNGVDEEQFDLRFYGKRKPLVDGNNETAWAANRRVMITPIKPK</sequence>
<protein>
    <submittedName>
        <fullName evidence="5">OmpA family protein</fullName>
    </submittedName>
</protein>
<feature type="domain" description="OmpA-like" evidence="4">
    <location>
        <begin position="263"/>
        <end position="380"/>
    </location>
</feature>
<feature type="chain" id="PRO_5045226569" evidence="3">
    <location>
        <begin position="22"/>
        <end position="380"/>
    </location>
</feature>
<reference evidence="5 6" key="1">
    <citation type="submission" date="2021-04" db="EMBL/GenBank/DDBJ databases">
        <title>Genomics, taxonomy and metabolism of representatives of sulfur bacteria of the genus Thiothrix: Thiothrix fructosivorans QT, Thiothrix unzii A1T and three new species, Thiothrix subterranea sp. nov., Thiothrix litoralis sp. nov. and 'Candidatus Thiothrix anitrata' sp. nov.</title>
        <authorList>
            <person name="Ravin N.V."/>
            <person name="Smolyakov D."/>
            <person name="Rudenko T.S."/>
            <person name="Mardanov A.V."/>
            <person name="Beletsky A.V."/>
            <person name="Markov N.D."/>
            <person name="Fomenkov A.I."/>
            <person name="Roberts R.J."/>
            <person name="Karnachuk O.V."/>
            <person name="Novikov A."/>
            <person name="Grabovich M.Y."/>
        </authorList>
    </citation>
    <scope>NUCLEOTIDE SEQUENCE [LARGE SCALE GENOMIC DNA]</scope>
    <source>
        <strain evidence="5 6">A52</strain>
    </source>
</reference>
<evidence type="ECO:0000256" key="3">
    <source>
        <dbReference type="SAM" id="SignalP"/>
    </source>
</evidence>
<feature type="signal peptide" evidence="3">
    <location>
        <begin position="1"/>
        <end position="21"/>
    </location>
</feature>
<evidence type="ECO:0000256" key="2">
    <source>
        <dbReference type="SAM" id="MobiDB-lite"/>
    </source>
</evidence>
<gene>
    <name evidence="5" type="ORF">J8380_01340</name>
</gene>
<dbReference type="InterPro" id="IPR050330">
    <property type="entry name" value="Bact_OuterMem_StrucFunc"/>
</dbReference>
<dbReference type="Proteomes" id="UP000672027">
    <property type="component" value="Chromosome"/>
</dbReference>
<accession>A0ABX7X6B7</accession>
<dbReference type="CDD" id="cd07185">
    <property type="entry name" value="OmpA_C-like"/>
    <property type="match status" value="1"/>
</dbReference>
<dbReference type="PANTHER" id="PTHR30329">
    <property type="entry name" value="STATOR ELEMENT OF FLAGELLAR MOTOR COMPLEX"/>
    <property type="match status" value="1"/>
</dbReference>
<proteinExistence type="predicted"/>
<dbReference type="InterPro" id="IPR036737">
    <property type="entry name" value="OmpA-like_sf"/>
</dbReference>
<feature type="region of interest" description="Disordered" evidence="2">
    <location>
        <begin position="203"/>
        <end position="254"/>
    </location>
</feature>
<dbReference type="Pfam" id="PF00691">
    <property type="entry name" value="OmpA"/>
    <property type="match status" value="1"/>
</dbReference>
<evidence type="ECO:0000256" key="1">
    <source>
        <dbReference type="PROSITE-ProRule" id="PRU00473"/>
    </source>
</evidence>
<dbReference type="RefSeq" id="WP_210227474.1">
    <property type="nucleotide sequence ID" value="NZ_CP072800.1"/>
</dbReference>
<keyword evidence="6" id="KW-1185">Reference proteome</keyword>
<evidence type="ECO:0000313" key="6">
    <source>
        <dbReference type="Proteomes" id="UP000672027"/>
    </source>
</evidence>
<keyword evidence="3" id="KW-0732">Signal</keyword>
<dbReference type="InterPro" id="IPR006665">
    <property type="entry name" value="OmpA-like"/>
</dbReference>
<dbReference type="SUPFAM" id="SSF103088">
    <property type="entry name" value="OmpA-like"/>
    <property type="match status" value="1"/>
</dbReference>
<organism evidence="5 6">
    <name type="scientific">Candidatus Thiothrix anitrata</name>
    <dbReference type="NCBI Taxonomy" id="2823902"/>
    <lineage>
        <taxon>Bacteria</taxon>
        <taxon>Pseudomonadati</taxon>
        <taxon>Pseudomonadota</taxon>
        <taxon>Gammaproteobacteria</taxon>
        <taxon>Thiotrichales</taxon>
        <taxon>Thiotrichaceae</taxon>
        <taxon>Thiothrix</taxon>
    </lineage>
</organism>
<keyword evidence="1" id="KW-0472">Membrane</keyword>
<feature type="compositionally biased region" description="Basic and acidic residues" evidence="2">
    <location>
        <begin position="203"/>
        <end position="217"/>
    </location>
</feature>
<dbReference type="PANTHER" id="PTHR30329:SF21">
    <property type="entry name" value="LIPOPROTEIN YIAD-RELATED"/>
    <property type="match status" value="1"/>
</dbReference>
<name>A0ABX7X6B7_9GAMM</name>
<dbReference type="Gene3D" id="3.30.1330.60">
    <property type="entry name" value="OmpA-like domain"/>
    <property type="match status" value="1"/>
</dbReference>
<evidence type="ECO:0000313" key="5">
    <source>
        <dbReference type="EMBL" id="QTR50258.1"/>
    </source>
</evidence>
<dbReference type="EMBL" id="CP072800">
    <property type="protein sequence ID" value="QTR50258.1"/>
    <property type="molecule type" value="Genomic_DNA"/>
</dbReference>